<keyword evidence="1" id="KW-0645">Protease</keyword>
<feature type="binding site" evidence="6">
    <location>
        <begin position="263"/>
        <end position="266"/>
    </location>
    <ligand>
        <name>substrate</name>
    </ligand>
</feature>
<dbReference type="OrthoDB" id="9780217at2"/>
<evidence type="ECO:0000256" key="1">
    <source>
        <dbReference type="ARBA" id="ARBA00022670"/>
    </source>
</evidence>
<dbReference type="Pfam" id="PF01112">
    <property type="entry name" value="Asparaginase_2"/>
    <property type="match status" value="1"/>
</dbReference>
<dbReference type="EMBL" id="FPKV01000001">
    <property type="protein sequence ID" value="SFZ90426.1"/>
    <property type="molecule type" value="Genomic_DNA"/>
</dbReference>
<feature type="active site" description="Nucleophile" evidence="5">
    <location>
        <position position="235"/>
    </location>
</feature>
<feature type="binding site" evidence="6">
    <location>
        <begin position="286"/>
        <end position="289"/>
    </location>
    <ligand>
        <name>substrate</name>
    </ligand>
</feature>
<evidence type="ECO:0000256" key="5">
    <source>
        <dbReference type="PIRSR" id="PIRSR600246-1"/>
    </source>
</evidence>
<dbReference type="CDD" id="cd04701">
    <property type="entry name" value="Asparaginase_2"/>
    <property type="match status" value="1"/>
</dbReference>
<evidence type="ECO:0000256" key="3">
    <source>
        <dbReference type="ARBA" id="ARBA00022813"/>
    </source>
</evidence>
<protein>
    <recommendedName>
        <fullName evidence="4">Isoaspartyl peptidase</fullName>
    </recommendedName>
</protein>
<dbReference type="RefSeq" id="WP_072400558.1">
    <property type="nucleotide sequence ID" value="NZ_FPKV01000001.1"/>
</dbReference>
<dbReference type="AlphaFoldDB" id="A0A1K2IDT5"/>
<keyword evidence="9" id="KW-1185">Reference proteome</keyword>
<proteinExistence type="predicted"/>
<dbReference type="GO" id="GO:0016811">
    <property type="term" value="F:hydrolase activity, acting on carbon-nitrogen (but not peptide) bonds, in linear amides"/>
    <property type="evidence" value="ECO:0007669"/>
    <property type="project" value="UniProtKB-ARBA"/>
</dbReference>
<evidence type="ECO:0000256" key="4">
    <source>
        <dbReference type="ARBA" id="ARBA00069124"/>
    </source>
</evidence>
<organism evidence="8 9">
    <name type="scientific">Flaviramulus basaltis</name>
    <dbReference type="NCBI Taxonomy" id="369401"/>
    <lineage>
        <taxon>Bacteria</taxon>
        <taxon>Pseudomonadati</taxon>
        <taxon>Bacteroidota</taxon>
        <taxon>Flavobacteriia</taxon>
        <taxon>Flavobacteriales</taxon>
        <taxon>Flavobacteriaceae</taxon>
        <taxon>Flaviramulus</taxon>
    </lineage>
</organism>
<gene>
    <name evidence="8" type="ORF">SAMN05428642_101929</name>
</gene>
<evidence type="ECO:0000313" key="9">
    <source>
        <dbReference type="Proteomes" id="UP000182544"/>
    </source>
</evidence>
<feature type="site" description="Cleavage; by autolysis" evidence="7">
    <location>
        <begin position="234"/>
        <end position="235"/>
    </location>
</feature>
<evidence type="ECO:0000256" key="6">
    <source>
        <dbReference type="PIRSR" id="PIRSR600246-2"/>
    </source>
</evidence>
<dbReference type="PANTHER" id="PTHR10188:SF6">
    <property type="entry name" value="N(4)-(BETA-N-ACETYLGLUCOSAMINYL)-L-ASPARAGINASE"/>
    <property type="match status" value="1"/>
</dbReference>
<dbReference type="FunFam" id="3.60.20.30:FF:000001">
    <property type="entry name" value="Isoaspartyl peptidase/L-asparaginase"/>
    <property type="match status" value="1"/>
</dbReference>
<dbReference type="Gene3D" id="3.60.20.30">
    <property type="entry name" value="(Glycosyl)asparaginase"/>
    <property type="match status" value="1"/>
</dbReference>
<evidence type="ECO:0000256" key="7">
    <source>
        <dbReference type="PIRSR" id="PIRSR600246-3"/>
    </source>
</evidence>
<dbReference type="STRING" id="369401.SAMN05428642_101929"/>
<reference evidence="8 9" key="1">
    <citation type="submission" date="2016-10" db="EMBL/GenBank/DDBJ databases">
        <authorList>
            <person name="de Groot N.N."/>
        </authorList>
    </citation>
    <scope>NUCLEOTIDE SEQUENCE [LARGE SCALE GENOMIC DNA]</scope>
    <source>
        <strain evidence="8 9">DSM 18180</strain>
    </source>
</reference>
<evidence type="ECO:0000256" key="2">
    <source>
        <dbReference type="ARBA" id="ARBA00022801"/>
    </source>
</evidence>
<keyword evidence="3" id="KW-0068">Autocatalytic cleavage</keyword>
<evidence type="ECO:0000313" key="8">
    <source>
        <dbReference type="EMBL" id="SFZ90426.1"/>
    </source>
</evidence>
<dbReference type="PANTHER" id="PTHR10188">
    <property type="entry name" value="L-ASPARAGINASE"/>
    <property type="match status" value="1"/>
</dbReference>
<dbReference type="GO" id="GO:0006508">
    <property type="term" value="P:proteolysis"/>
    <property type="evidence" value="ECO:0007669"/>
    <property type="project" value="UniProtKB-KW"/>
</dbReference>
<dbReference type="SUPFAM" id="SSF56235">
    <property type="entry name" value="N-terminal nucleophile aminohydrolases (Ntn hydrolases)"/>
    <property type="match status" value="1"/>
</dbReference>
<accession>A0A1K2IDT5</accession>
<dbReference type="Proteomes" id="UP000182544">
    <property type="component" value="Unassembled WGS sequence"/>
</dbReference>
<dbReference type="GO" id="GO:0008233">
    <property type="term" value="F:peptidase activity"/>
    <property type="evidence" value="ECO:0007669"/>
    <property type="project" value="UniProtKB-KW"/>
</dbReference>
<sequence>MKNFTLILVGLLLFTSCKKNDKLLDSDIKEERIYKSEEVKKTEEAIKNKTTIDGDSQNLFSIVIHGGAGYINRETMSPEKEVEYTQKLEEAIKTGYTILKNGGTSLDAVQKTINVLEDSPLFNAGKGAVFTHEGRNEHDTSIMDGKTLNVGASTGTRIVKNPINLARAVMDKSPHVMLSGRGAETFAKEQGLEIVDPSYFSTESKKKTLEQVKNPKDNKVSVFYNEDIKNSKFGTVGCAALDKHGNLAAGTSTGGMTNKRWGRIGDSPIIGAGTYANNNTCAVSSTGWGEYFIRGMVAYDISALMEYKGLTLKEASKEVIQNKLPKIGDGKGNGGIIAIDKKGNMVMEFNTPGMFRATMNAQGELNVGMFKEL</sequence>
<name>A0A1K2IDT5_9FLAO</name>
<keyword evidence="2" id="KW-0378">Hydrolase</keyword>
<dbReference type="InterPro" id="IPR000246">
    <property type="entry name" value="Peptidase_T2"/>
</dbReference>
<dbReference type="InterPro" id="IPR029055">
    <property type="entry name" value="Ntn_hydrolases_N"/>
</dbReference>
<dbReference type="PROSITE" id="PS51257">
    <property type="entry name" value="PROKAR_LIPOPROTEIN"/>
    <property type="match status" value="1"/>
</dbReference>